<organism evidence="1 2">
    <name type="scientific">Senna tora</name>
    <dbReference type="NCBI Taxonomy" id="362788"/>
    <lineage>
        <taxon>Eukaryota</taxon>
        <taxon>Viridiplantae</taxon>
        <taxon>Streptophyta</taxon>
        <taxon>Embryophyta</taxon>
        <taxon>Tracheophyta</taxon>
        <taxon>Spermatophyta</taxon>
        <taxon>Magnoliopsida</taxon>
        <taxon>eudicotyledons</taxon>
        <taxon>Gunneridae</taxon>
        <taxon>Pentapetalae</taxon>
        <taxon>rosids</taxon>
        <taxon>fabids</taxon>
        <taxon>Fabales</taxon>
        <taxon>Fabaceae</taxon>
        <taxon>Caesalpinioideae</taxon>
        <taxon>Cassia clade</taxon>
        <taxon>Senna</taxon>
    </lineage>
</organism>
<comment type="caution">
    <text evidence="1">The sequence shown here is derived from an EMBL/GenBank/DDBJ whole genome shotgun (WGS) entry which is preliminary data.</text>
</comment>
<dbReference type="Proteomes" id="UP000634136">
    <property type="component" value="Unassembled WGS sequence"/>
</dbReference>
<keyword evidence="2" id="KW-1185">Reference proteome</keyword>
<sequence length="28" mass="3342">MVEVEIKNVLNDEYHSKGPDQWPLLEEE</sequence>
<dbReference type="EMBL" id="JAAIUW010000013">
    <property type="protein sequence ID" value="KAF7802428.1"/>
    <property type="molecule type" value="Genomic_DNA"/>
</dbReference>
<gene>
    <name evidence="1" type="ORF">G2W53_041539</name>
</gene>
<reference evidence="1" key="1">
    <citation type="submission" date="2020-09" db="EMBL/GenBank/DDBJ databases">
        <title>Genome-Enabled Discovery of Anthraquinone Biosynthesis in Senna tora.</title>
        <authorList>
            <person name="Kang S.-H."/>
            <person name="Pandey R.P."/>
            <person name="Lee C.-M."/>
            <person name="Sim J.-S."/>
            <person name="Jeong J.-T."/>
            <person name="Choi B.-S."/>
            <person name="Jung M."/>
            <person name="Ginzburg D."/>
            <person name="Zhao K."/>
            <person name="Won S.Y."/>
            <person name="Oh T.-J."/>
            <person name="Yu Y."/>
            <person name="Kim N.-H."/>
            <person name="Lee O.R."/>
            <person name="Lee T.-H."/>
            <person name="Bashyal P."/>
            <person name="Kim T.-S."/>
            <person name="Lee W.-H."/>
            <person name="Kawkins C."/>
            <person name="Kim C.-K."/>
            <person name="Kim J.S."/>
            <person name="Ahn B.O."/>
            <person name="Rhee S.Y."/>
            <person name="Sohng J.K."/>
        </authorList>
    </citation>
    <scope>NUCLEOTIDE SEQUENCE</scope>
    <source>
        <tissue evidence="1">Leaf</tissue>
    </source>
</reference>
<protein>
    <submittedName>
        <fullName evidence="1">Uncharacterized protein</fullName>
    </submittedName>
</protein>
<evidence type="ECO:0000313" key="2">
    <source>
        <dbReference type="Proteomes" id="UP000634136"/>
    </source>
</evidence>
<dbReference type="AlphaFoldDB" id="A0A834VY18"/>
<proteinExistence type="predicted"/>
<accession>A0A834VY18</accession>
<name>A0A834VY18_9FABA</name>
<evidence type="ECO:0000313" key="1">
    <source>
        <dbReference type="EMBL" id="KAF7802428.1"/>
    </source>
</evidence>